<keyword evidence="5 7" id="KW-1133">Transmembrane helix</keyword>
<dbReference type="SUPFAM" id="SSF82861">
    <property type="entry name" value="Mechanosensitive channel protein MscS (YggB), transmembrane region"/>
    <property type="match status" value="1"/>
</dbReference>
<dbReference type="InterPro" id="IPR023408">
    <property type="entry name" value="MscS_beta-dom_sf"/>
</dbReference>
<reference evidence="11 12" key="1">
    <citation type="submission" date="2020-04" db="EMBL/GenBank/DDBJ databases">
        <title>Genome sequencing of novel species.</title>
        <authorList>
            <person name="Heo J."/>
            <person name="Kim S.-J."/>
            <person name="Kim J.-S."/>
            <person name="Hong S.-B."/>
            <person name="Kwon S.-W."/>
        </authorList>
    </citation>
    <scope>NUCLEOTIDE SEQUENCE [LARGE SCALE GENOMIC DNA]</scope>
    <source>
        <strain evidence="11 12">CJU-R4</strain>
    </source>
</reference>
<feature type="transmembrane region" description="Helical" evidence="7">
    <location>
        <begin position="413"/>
        <end position="432"/>
    </location>
</feature>
<evidence type="ECO:0000256" key="3">
    <source>
        <dbReference type="ARBA" id="ARBA00022475"/>
    </source>
</evidence>
<feature type="transmembrane region" description="Helical" evidence="7">
    <location>
        <begin position="606"/>
        <end position="633"/>
    </location>
</feature>
<evidence type="ECO:0000256" key="4">
    <source>
        <dbReference type="ARBA" id="ARBA00022692"/>
    </source>
</evidence>
<feature type="domain" description="Mechanosensitive ion channel MscS C-terminal" evidence="10">
    <location>
        <begin position="695"/>
        <end position="776"/>
    </location>
</feature>
<keyword evidence="4 7" id="KW-0812">Transmembrane</keyword>
<dbReference type="PANTHER" id="PTHR30347:SF1">
    <property type="entry name" value="MECHANOSENSITIVE CHANNEL MSCK"/>
    <property type="match status" value="1"/>
</dbReference>
<feature type="transmembrane region" description="Helical" evidence="7">
    <location>
        <begin position="530"/>
        <end position="550"/>
    </location>
</feature>
<feature type="chain" id="PRO_5029901402" evidence="8">
    <location>
        <begin position="26"/>
        <end position="778"/>
    </location>
</feature>
<evidence type="ECO:0000313" key="11">
    <source>
        <dbReference type="EMBL" id="QJD79908.1"/>
    </source>
</evidence>
<organism evidence="11 12">
    <name type="scientific">Spirosoma rhododendri</name>
    <dbReference type="NCBI Taxonomy" id="2728024"/>
    <lineage>
        <taxon>Bacteria</taxon>
        <taxon>Pseudomonadati</taxon>
        <taxon>Bacteroidota</taxon>
        <taxon>Cytophagia</taxon>
        <taxon>Cytophagales</taxon>
        <taxon>Cytophagaceae</taxon>
        <taxon>Spirosoma</taxon>
    </lineage>
</organism>
<feature type="transmembrane region" description="Helical" evidence="7">
    <location>
        <begin position="490"/>
        <end position="510"/>
    </location>
</feature>
<dbReference type="KEGG" id="srho:HH216_16915"/>
<feature type="transmembrane region" description="Helical" evidence="7">
    <location>
        <begin position="374"/>
        <end position="393"/>
    </location>
</feature>
<protein>
    <submittedName>
        <fullName evidence="11">Mechanosensitive ion channel</fullName>
    </submittedName>
</protein>
<evidence type="ECO:0000313" key="12">
    <source>
        <dbReference type="Proteomes" id="UP000501128"/>
    </source>
</evidence>
<feature type="transmembrane region" description="Helical" evidence="7">
    <location>
        <begin position="349"/>
        <end position="368"/>
    </location>
</feature>
<evidence type="ECO:0000256" key="5">
    <source>
        <dbReference type="ARBA" id="ARBA00022989"/>
    </source>
</evidence>
<feature type="domain" description="Mechanosensitive ion channel MscS" evidence="9">
    <location>
        <begin position="620"/>
        <end position="686"/>
    </location>
</feature>
<dbReference type="InterPro" id="IPR010920">
    <property type="entry name" value="LSM_dom_sf"/>
</dbReference>
<dbReference type="Gene3D" id="1.10.287.1260">
    <property type="match status" value="1"/>
</dbReference>
<dbReference type="GO" id="GO:0005886">
    <property type="term" value="C:plasma membrane"/>
    <property type="evidence" value="ECO:0007669"/>
    <property type="project" value="UniProtKB-SubCell"/>
</dbReference>
<dbReference type="InterPro" id="IPR011066">
    <property type="entry name" value="MscS_channel_C_sf"/>
</dbReference>
<name>A0A7L5DTI0_9BACT</name>
<evidence type="ECO:0000256" key="7">
    <source>
        <dbReference type="SAM" id="Phobius"/>
    </source>
</evidence>
<dbReference type="InterPro" id="IPR049278">
    <property type="entry name" value="MS_channel_C"/>
</dbReference>
<feature type="transmembrane region" description="Helical" evidence="7">
    <location>
        <begin position="438"/>
        <end position="461"/>
    </location>
</feature>
<feature type="signal peptide" evidence="8">
    <location>
        <begin position="1"/>
        <end position="25"/>
    </location>
</feature>
<dbReference type="Pfam" id="PF00924">
    <property type="entry name" value="MS_channel_2nd"/>
    <property type="match status" value="1"/>
</dbReference>
<accession>A0A7L5DTI0</accession>
<comment type="similarity">
    <text evidence="2">Belongs to the MscS (TC 1.A.23) family.</text>
</comment>
<dbReference type="EMBL" id="CP051677">
    <property type="protein sequence ID" value="QJD79908.1"/>
    <property type="molecule type" value="Genomic_DNA"/>
</dbReference>
<dbReference type="SUPFAM" id="SSF82689">
    <property type="entry name" value="Mechanosensitive channel protein MscS (YggB), C-terminal domain"/>
    <property type="match status" value="1"/>
</dbReference>
<proteinExistence type="inferred from homology"/>
<dbReference type="InterPro" id="IPR006685">
    <property type="entry name" value="MscS_channel_2nd"/>
</dbReference>
<dbReference type="PANTHER" id="PTHR30347">
    <property type="entry name" value="POTASSIUM CHANNEL RELATED"/>
    <property type="match status" value="1"/>
</dbReference>
<dbReference type="SUPFAM" id="SSF50182">
    <property type="entry name" value="Sm-like ribonucleoproteins"/>
    <property type="match status" value="1"/>
</dbReference>
<feature type="transmembrane region" description="Helical" evidence="7">
    <location>
        <begin position="260"/>
        <end position="277"/>
    </location>
</feature>
<evidence type="ECO:0000259" key="9">
    <source>
        <dbReference type="Pfam" id="PF00924"/>
    </source>
</evidence>
<evidence type="ECO:0000259" key="10">
    <source>
        <dbReference type="Pfam" id="PF21082"/>
    </source>
</evidence>
<dbReference type="GO" id="GO:0008381">
    <property type="term" value="F:mechanosensitive monoatomic ion channel activity"/>
    <property type="evidence" value="ECO:0007669"/>
    <property type="project" value="UniProtKB-ARBA"/>
</dbReference>
<gene>
    <name evidence="11" type="ORF">HH216_16915</name>
</gene>
<dbReference type="Gene3D" id="2.30.30.60">
    <property type="match status" value="1"/>
</dbReference>
<feature type="transmembrane region" description="Helical" evidence="7">
    <location>
        <begin position="297"/>
        <end position="316"/>
    </location>
</feature>
<evidence type="ECO:0000256" key="8">
    <source>
        <dbReference type="SAM" id="SignalP"/>
    </source>
</evidence>
<evidence type="ECO:0000256" key="2">
    <source>
        <dbReference type="ARBA" id="ARBA00008017"/>
    </source>
</evidence>
<comment type="subcellular location">
    <subcellularLocation>
        <location evidence="1">Cell membrane</location>
        <topology evidence="1">Multi-pass membrane protein</topology>
    </subcellularLocation>
</comment>
<feature type="transmembrane region" description="Helical" evidence="7">
    <location>
        <begin position="579"/>
        <end position="600"/>
    </location>
</feature>
<dbReference type="Gene3D" id="3.30.70.100">
    <property type="match status" value="1"/>
</dbReference>
<dbReference type="Proteomes" id="UP000501128">
    <property type="component" value="Chromosome"/>
</dbReference>
<dbReference type="InterPro" id="IPR011014">
    <property type="entry name" value="MscS_channel_TM-2"/>
</dbReference>
<evidence type="ECO:0000256" key="6">
    <source>
        <dbReference type="ARBA" id="ARBA00023136"/>
    </source>
</evidence>
<dbReference type="Pfam" id="PF21082">
    <property type="entry name" value="MS_channel_3rd"/>
    <property type="match status" value="1"/>
</dbReference>
<evidence type="ECO:0000256" key="1">
    <source>
        <dbReference type="ARBA" id="ARBA00004651"/>
    </source>
</evidence>
<keyword evidence="12" id="KW-1185">Reference proteome</keyword>
<feature type="transmembrane region" description="Helical" evidence="7">
    <location>
        <begin position="322"/>
        <end position="342"/>
    </location>
</feature>
<dbReference type="AlphaFoldDB" id="A0A7L5DTI0"/>
<keyword evidence="3" id="KW-1003">Cell membrane</keyword>
<keyword evidence="8" id="KW-0732">Signal</keyword>
<dbReference type="InterPro" id="IPR052702">
    <property type="entry name" value="MscS-like_channel"/>
</dbReference>
<dbReference type="RefSeq" id="WP_169551869.1">
    <property type="nucleotide sequence ID" value="NZ_CP051677.1"/>
</dbReference>
<keyword evidence="6 7" id="KW-0472">Membrane</keyword>
<sequence>MQNQRCWIYYLLLFSIFTAFGSVRAQDTATVPLAGQRIPDTLLFKIQKAQSIVTEIKSAGKRGYGIARIRTGLANVNTNVAPILTDVKLHKKSIDAKSLANYRLILTDAQGKLTTWQTSLSRSNNDLQSQLDQLLALSSDSLLTVTSNDTTARLLYRDQLVSLKLQLQESGTQTTARLDTVSRLLADVSGASLGVNDLQATLNEQLQQSTVNVFEQESPYLWRAPVWPNTSNQQAIVRSTYQGQQKILTYFLASTWDDRVLLYLLTIGFFVWVFTNFRTYKARSGSEDLGTLQLTNLRPVPVVASLIVLFNLIPLFEPGSPSFYIELTQFLLLLALTVHLWPRLSKPDLRLWLLNAALYVLLILTNSLSSNALIVRLWLIGLNVLFLYIGYHYASHLQRNSVSTRIIRPVTKLFFVLHVLAILLNIIGRISLAKTFSITAVVGLVQITGLAVLIEIVLEALDLQMRISARSQGIFSRVNVDHTRRSAKKVLVFLAVALWFLVFFINLGIADGVFDFIGDVLSRTRTFGSVTFSLGNILSFVIILYLSSLLQKNIGLFFGESRVPTADGQIDQVSSVLALIRLAIIIGGVLLAVVASGVSVDKFTVVLGALSVGIGLGMQNIVSNFVSGIILIFEKPFRIGDYIELADRKGRILDIGIRSSKMLTGQGAEVIIPNGDLLSNRLVNWSSRGTYLKTEFTLKVGGDTDMQQLRTIAQEIASKLDDSPQQMPPDVVVTGIGADSIDLKIVAWIRSISSEASLKSDFLQQLVGRLRDAGIRLL</sequence>